<dbReference type="SUPFAM" id="SSF53474">
    <property type="entry name" value="alpha/beta-Hydrolases"/>
    <property type="match status" value="1"/>
</dbReference>
<protein>
    <submittedName>
        <fullName evidence="2">Alpha/beta hydrolase fold protein</fullName>
    </submittedName>
</protein>
<evidence type="ECO:0000313" key="3">
    <source>
        <dbReference type="Proteomes" id="UP000218702"/>
    </source>
</evidence>
<organism evidence="2 3">
    <name type="scientific">Dolichospermum compactum NIES-806</name>
    <dbReference type="NCBI Taxonomy" id="1973481"/>
    <lineage>
        <taxon>Bacteria</taxon>
        <taxon>Bacillati</taxon>
        <taxon>Cyanobacteriota</taxon>
        <taxon>Cyanophyceae</taxon>
        <taxon>Nostocales</taxon>
        <taxon>Aphanizomenonaceae</taxon>
        <taxon>Dolichospermum</taxon>
        <taxon>Dolichospermum compactum</taxon>
    </lineage>
</organism>
<name>A0A1Z4V8Y6_9CYAN</name>
<dbReference type="EMBL" id="AP018316">
    <property type="protein sequence ID" value="BAZ87997.1"/>
    <property type="molecule type" value="Genomic_DNA"/>
</dbReference>
<dbReference type="InterPro" id="IPR029058">
    <property type="entry name" value="AB_hydrolase_fold"/>
</dbReference>
<dbReference type="PRINTS" id="PR00111">
    <property type="entry name" value="ABHYDROLASE"/>
</dbReference>
<dbReference type="Proteomes" id="UP000218702">
    <property type="component" value="Chromosome"/>
</dbReference>
<keyword evidence="2" id="KW-0378">Hydrolase</keyword>
<keyword evidence="3" id="KW-1185">Reference proteome</keyword>
<dbReference type="AlphaFoldDB" id="A0A1Z4V8Y6"/>
<feature type="domain" description="AB hydrolase-1" evidence="1">
    <location>
        <begin position="27"/>
        <end position="248"/>
    </location>
</feature>
<dbReference type="KEGG" id="dcm:NIES806_42310"/>
<evidence type="ECO:0000313" key="2">
    <source>
        <dbReference type="EMBL" id="BAZ87997.1"/>
    </source>
</evidence>
<dbReference type="InterPro" id="IPR000073">
    <property type="entry name" value="AB_hydrolase_1"/>
</dbReference>
<proteinExistence type="predicted"/>
<dbReference type="PANTHER" id="PTHR43798">
    <property type="entry name" value="MONOACYLGLYCEROL LIPASE"/>
    <property type="match status" value="1"/>
</dbReference>
<dbReference type="OrthoDB" id="9808398at2"/>
<dbReference type="Pfam" id="PF00561">
    <property type="entry name" value="Abhydrolase_1"/>
    <property type="match status" value="1"/>
</dbReference>
<dbReference type="RefSeq" id="WP_096670335.1">
    <property type="nucleotide sequence ID" value="NZ_AP018316.1"/>
</dbReference>
<dbReference type="Gene3D" id="3.40.50.1820">
    <property type="entry name" value="alpha/beta hydrolase"/>
    <property type="match status" value="1"/>
</dbReference>
<dbReference type="InterPro" id="IPR050266">
    <property type="entry name" value="AB_hydrolase_sf"/>
</dbReference>
<sequence length="285" mass="31912">MNILFRNSRIKLSQGVLFWREVGTGIPVVFLHGAWNDGSEWVSTMELLAEKIHCFSPDLLGFGESANPKIHHSINLQVECLADFLKALKLEKVYLAGNSLGGWIAASYALKYPEQISGLILLSPEGVAAEGQKKEWQQKRRLFYFSPLIIKFLRLIIPFVKLIGWEEKIARNLELRKTLLQSSTACQLLFNRKQPEIEAELLETRLPEINVPCLILQGSQDTQTAISKSNTYARLIPEVQLHNIAHGESNLSETCAGVVAEAIWDFINIAGVRSQESGVRSQESG</sequence>
<gene>
    <name evidence="2" type="ORF">NIES806_42310</name>
</gene>
<accession>A0A1Z4V8Y6</accession>
<dbReference type="GO" id="GO:0016787">
    <property type="term" value="F:hydrolase activity"/>
    <property type="evidence" value="ECO:0007669"/>
    <property type="project" value="UniProtKB-KW"/>
</dbReference>
<evidence type="ECO:0000259" key="1">
    <source>
        <dbReference type="Pfam" id="PF00561"/>
    </source>
</evidence>
<reference evidence="2 3" key="1">
    <citation type="submission" date="2017-06" db="EMBL/GenBank/DDBJ databases">
        <title>Genome sequencing of cyanobaciteial culture collection at National Institute for Environmental Studies (NIES).</title>
        <authorList>
            <person name="Hirose Y."/>
            <person name="Shimura Y."/>
            <person name="Fujisawa T."/>
            <person name="Nakamura Y."/>
            <person name="Kawachi M."/>
        </authorList>
    </citation>
    <scope>NUCLEOTIDE SEQUENCE [LARGE SCALE GENOMIC DNA]</scope>
    <source>
        <strain evidence="2 3">NIES-806</strain>
    </source>
</reference>